<evidence type="ECO:0000256" key="2">
    <source>
        <dbReference type="ARBA" id="ARBA00022603"/>
    </source>
</evidence>
<reference evidence="5 6" key="1">
    <citation type="submission" date="2020-08" db="EMBL/GenBank/DDBJ databases">
        <authorList>
            <person name="Hejnol A."/>
        </authorList>
    </citation>
    <scope>NUCLEOTIDE SEQUENCE [LARGE SCALE GENOMIC DNA]</scope>
</reference>
<dbReference type="SUPFAM" id="SSF53335">
    <property type="entry name" value="S-adenosyl-L-methionine-dependent methyltransferases"/>
    <property type="match status" value="1"/>
</dbReference>
<dbReference type="GO" id="GO:0008757">
    <property type="term" value="F:S-adenosylmethionine-dependent methyltransferase activity"/>
    <property type="evidence" value="ECO:0007669"/>
    <property type="project" value="InterPro"/>
</dbReference>
<organism evidence="5 6">
    <name type="scientific">Dimorphilus gyrociliatus</name>
    <dbReference type="NCBI Taxonomy" id="2664684"/>
    <lineage>
        <taxon>Eukaryota</taxon>
        <taxon>Metazoa</taxon>
        <taxon>Spiralia</taxon>
        <taxon>Lophotrochozoa</taxon>
        <taxon>Annelida</taxon>
        <taxon>Polychaeta</taxon>
        <taxon>Polychaeta incertae sedis</taxon>
        <taxon>Dinophilidae</taxon>
        <taxon>Dimorphilus</taxon>
    </lineage>
</organism>
<keyword evidence="2" id="KW-0489">Methyltransferase</keyword>
<comment type="caution">
    <text evidence="5">The sequence shown here is derived from an EMBL/GenBank/DDBJ whole genome shotgun (WGS) entry which is preliminary data.</text>
</comment>
<dbReference type="Gene3D" id="3.40.50.150">
    <property type="entry name" value="Vaccinia Virus protein VP39"/>
    <property type="match status" value="1"/>
</dbReference>
<dbReference type="InterPro" id="IPR051052">
    <property type="entry name" value="Diverse_substrate_MTase"/>
</dbReference>
<feature type="domain" description="Methyltransferase type 11" evidence="4">
    <location>
        <begin position="48"/>
        <end position="141"/>
    </location>
</feature>
<evidence type="ECO:0000256" key="1">
    <source>
        <dbReference type="ARBA" id="ARBA00008361"/>
    </source>
</evidence>
<comment type="similarity">
    <text evidence="1">Belongs to the methyltransferase superfamily.</text>
</comment>
<dbReference type="EMBL" id="CAJFCJ010000063">
    <property type="protein sequence ID" value="CAD5126577.1"/>
    <property type="molecule type" value="Genomic_DNA"/>
</dbReference>
<dbReference type="PANTHER" id="PTHR44942:SF4">
    <property type="entry name" value="METHYLTRANSFERASE TYPE 11 DOMAIN-CONTAINING PROTEIN"/>
    <property type="match status" value="1"/>
</dbReference>
<dbReference type="InterPro" id="IPR013216">
    <property type="entry name" value="Methyltransf_11"/>
</dbReference>
<dbReference type="AlphaFoldDB" id="A0A7I8WEL6"/>
<name>A0A7I8WEL6_9ANNE</name>
<evidence type="ECO:0000313" key="6">
    <source>
        <dbReference type="Proteomes" id="UP000549394"/>
    </source>
</evidence>
<sequence>MHCKRYEGKIIAKNYNTFRPRYPESLSEAILQFLDQKLPKSFSRKLALDVGCGSGQSTECIAPFFENVIGVDISKDQISEGRKNNQFENVEYLVGSFDRLPAKDNSVSLVICGTAAHWFNPIDEFYKEAKRVLIPGGCIAIFGYSNSFISGLPTSLNNTLNVFFQTIFSKITTEIPKGMENLLNEYQDFDIPFEDVIRSNTLSMSKKSTFNSYVGFYKSVSLYRSYKEKNNKDPFEENTKE</sequence>
<dbReference type="Proteomes" id="UP000549394">
    <property type="component" value="Unassembled WGS sequence"/>
</dbReference>
<proteinExistence type="inferred from homology"/>
<dbReference type="GO" id="GO:0032259">
    <property type="term" value="P:methylation"/>
    <property type="evidence" value="ECO:0007669"/>
    <property type="project" value="UniProtKB-KW"/>
</dbReference>
<evidence type="ECO:0000313" key="5">
    <source>
        <dbReference type="EMBL" id="CAD5126577.1"/>
    </source>
</evidence>
<dbReference type="PANTHER" id="PTHR44942">
    <property type="entry name" value="METHYLTRANSF_11 DOMAIN-CONTAINING PROTEIN"/>
    <property type="match status" value="1"/>
</dbReference>
<dbReference type="InterPro" id="IPR029063">
    <property type="entry name" value="SAM-dependent_MTases_sf"/>
</dbReference>
<dbReference type="Pfam" id="PF08241">
    <property type="entry name" value="Methyltransf_11"/>
    <property type="match status" value="1"/>
</dbReference>
<dbReference type="CDD" id="cd02440">
    <property type="entry name" value="AdoMet_MTases"/>
    <property type="match status" value="1"/>
</dbReference>
<dbReference type="OrthoDB" id="506498at2759"/>
<evidence type="ECO:0000259" key="4">
    <source>
        <dbReference type="Pfam" id="PF08241"/>
    </source>
</evidence>
<gene>
    <name evidence="5" type="ORF">DGYR_LOCUS13815</name>
</gene>
<keyword evidence="6" id="KW-1185">Reference proteome</keyword>
<accession>A0A7I8WEL6</accession>
<keyword evidence="3" id="KW-0808">Transferase</keyword>
<protein>
    <submittedName>
        <fullName evidence="5">DgyrCDS14670</fullName>
    </submittedName>
</protein>
<evidence type="ECO:0000256" key="3">
    <source>
        <dbReference type="ARBA" id="ARBA00022679"/>
    </source>
</evidence>